<proteinExistence type="predicted"/>
<evidence type="ECO:0000313" key="1">
    <source>
        <dbReference type="EMBL" id="KAJ7971114.1"/>
    </source>
</evidence>
<gene>
    <name evidence="1" type="ORF">O6P43_009193</name>
</gene>
<dbReference type="SUPFAM" id="SSF51197">
    <property type="entry name" value="Clavaminate synthase-like"/>
    <property type="match status" value="1"/>
</dbReference>
<organism evidence="1 2">
    <name type="scientific">Quillaja saponaria</name>
    <name type="common">Soap bark tree</name>
    <dbReference type="NCBI Taxonomy" id="32244"/>
    <lineage>
        <taxon>Eukaryota</taxon>
        <taxon>Viridiplantae</taxon>
        <taxon>Streptophyta</taxon>
        <taxon>Embryophyta</taxon>
        <taxon>Tracheophyta</taxon>
        <taxon>Spermatophyta</taxon>
        <taxon>Magnoliopsida</taxon>
        <taxon>eudicotyledons</taxon>
        <taxon>Gunneridae</taxon>
        <taxon>Pentapetalae</taxon>
        <taxon>rosids</taxon>
        <taxon>fabids</taxon>
        <taxon>Fabales</taxon>
        <taxon>Quillajaceae</taxon>
        <taxon>Quillaja</taxon>
    </lineage>
</organism>
<dbReference type="KEGG" id="qsa:O6P43_009193"/>
<dbReference type="Gene3D" id="2.60.120.330">
    <property type="entry name" value="B-lactam Antibiotic, Isopenicillin N Synthase, Chain"/>
    <property type="match status" value="1"/>
</dbReference>
<evidence type="ECO:0000313" key="2">
    <source>
        <dbReference type="Proteomes" id="UP001163823"/>
    </source>
</evidence>
<dbReference type="EMBL" id="JARAOO010000004">
    <property type="protein sequence ID" value="KAJ7971114.1"/>
    <property type="molecule type" value="Genomic_DNA"/>
</dbReference>
<accession>A0AAD7PXR0</accession>
<dbReference type="InterPro" id="IPR027443">
    <property type="entry name" value="IPNS-like_sf"/>
</dbReference>
<name>A0AAD7PXR0_QUISA</name>
<protein>
    <submittedName>
        <fullName evidence="1">Hyoscyamine 6-dioxygenase</fullName>
    </submittedName>
</protein>
<sequence>MQIISNGMLVGAEHRVVTNSSIARTTSAYFIYPSNESLIEPAKELINACNQPQYRSILFGDFRGNFFYKGAMVEAELQ</sequence>
<dbReference type="AlphaFoldDB" id="A0AAD7PXR0"/>
<keyword evidence="2" id="KW-1185">Reference proteome</keyword>
<reference evidence="1" key="1">
    <citation type="journal article" date="2023" name="Science">
        <title>Elucidation of the pathway for biosynthesis of saponin adjuvants from the soapbark tree.</title>
        <authorList>
            <person name="Reed J."/>
            <person name="Orme A."/>
            <person name="El-Demerdash A."/>
            <person name="Owen C."/>
            <person name="Martin L.B.B."/>
            <person name="Misra R.C."/>
            <person name="Kikuchi S."/>
            <person name="Rejzek M."/>
            <person name="Martin A.C."/>
            <person name="Harkess A."/>
            <person name="Leebens-Mack J."/>
            <person name="Louveau T."/>
            <person name="Stephenson M.J."/>
            <person name="Osbourn A."/>
        </authorList>
    </citation>
    <scope>NUCLEOTIDE SEQUENCE</scope>
    <source>
        <strain evidence="1">S10</strain>
    </source>
</reference>
<comment type="caution">
    <text evidence="1">The sequence shown here is derived from an EMBL/GenBank/DDBJ whole genome shotgun (WGS) entry which is preliminary data.</text>
</comment>
<dbReference type="Proteomes" id="UP001163823">
    <property type="component" value="Chromosome 4"/>
</dbReference>